<dbReference type="Proteomes" id="UP001281761">
    <property type="component" value="Unassembled WGS sequence"/>
</dbReference>
<evidence type="ECO:0000313" key="1">
    <source>
        <dbReference type="EMBL" id="KAK2943705.1"/>
    </source>
</evidence>
<proteinExistence type="predicted"/>
<protein>
    <submittedName>
        <fullName evidence="1">Uncharacterized protein</fullName>
    </submittedName>
</protein>
<organism evidence="1 2">
    <name type="scientific">Blattamonas nauphoetae</name>
    <dbReference type="NCBI Taxonomy" id="2049346"/>
    <lineage>
        <taxon>Eukaryota</taxon>
        <taxon>Metamonada</taxon>
        <taxon>Preaxostyla</taxon>
        <taxon>Oxymonadida</taxon>
        <taxon>Blattamonas</taxon>
    </lineage>
</organism>
<name>A0ABQ9X097_9EUKA</name>
<dbReference type="EMBL" id="JARBJD010000332">
    <property type="protein sequence ID" value="KAK2943705.1"/>
    <property type="molecule type" value="Genomic_DNA"/>
</dbReference>
<accession>A0ABQ9X097</accession>
<reference evidence="1 2" key="1">
    <citation type="journal article" date="2022" name="bioRxiv">
        <title>Genomics of Preaxostyla Flagellates Illuminates Evolutionary Transitions and the Path Towards Mitochondrial Loss.</title>
        <authorList>
            <person name="Novak L.V.F."/>
            <person name="Treitli S.C."/>
            <person name="Pyrih J."/>
            <person name="Halakuc P."/>
            <person name="Pipaliya S.V."/>
            <person name="Vacek V."/>
            <person name="Brzon O."/>
            <person name="Soukal P."/>
            <person name="Eme L."/>
            <person name="Dacks J.B."/>
            <person name="Karnkowska A."/>
            <person name="Elias M."/>
            <person name="Hampl V."/>
        </authorList>
    </citation>
    <scope>NUCLEOTIDE SEQUENCE [LARGE SCALE GENOMIC DNA]</scope>
    <source>
        <strain evidence="1">NAU3</strain>
        <tissue evidence="1">Gut</tissue>
    </source>
</reference>
<gene>
    <name evidence="1" type="ORF">BLNAU_21356</name>
</gene>
<comment type="caution">
    <text evidence="1">The sequence shown here is derived from an EMBL/GenBank/DDBJ whole genome shotgun (WGS) entry which is preliminary data.</text>
</comment>
<evidence type="ECO:0000313" key="2">
    <source>
        <dbReference type="Proteomes" id="UP001281761"/>
    </source>
</evidence>
<sequence>MTSFEAKPPSSTDSSCPDCSDFLNWDEEQLGSDFEKTVVFRSLVATLTLQPELDESLEAKTVKFLKFVRPLDRKSLDAFLESLGPTTDESLTNFVQDLRVLISSGSQVITTAAMGILDHLIFVSSVQVQLALVKADLIPQLIVTLNPLALSFTEAVDIHTSLIKTISWSLWLATRIGLRQLEMEDDDGQQSVHETILKQVVTPSEKYICHLCMNRYSIIGGFQSDDFLMLLARLLQISPFYQPTMSVIVTMPIFHSIPSCLTFFEKEFSIWFFIDSMVDFQREWNKKRGDSRHLWKNVHRMLRMEGIEDVIDERLQNDKDRSYGGWISDNSIKLNNLQGMNFPEHW</sequence>
<keyword evidence="2" id="KW-1185">Reference proteome</keyword>